<reference evidence="1 2" key="1">
    <citation type="journal article" date="2014" name="Int. J. Syst. Evol. Microbiol.">
        <title>Streptomyces hoynatensis sp. nov., isolated from deep marine sediment.</title>
        <authorList>
            <person name="Veyisoglu A."/>
            <person name="Sahin N."/>
        </authorList>
    </citation>
    <scope>NUCLEOTIDE SEQUENCE [LARGE SCALE GENOMIC DNA]</scope>
    <source>
        <strain evidence="1 2">KCTC 29097</strain>
    </source>
</reference>
<gene>
    <name evidence="1" type="ORF">D7294_05085</name>
</gene>
<dbReference type="Proteomes" id="UP000272474">
    <property type="component" value="Unassembled WGS sequence"/>
</dbReference>
<evidence type="ECO:0008006" key="3">
    <source>
        <dbReference type="Google" id="ProtNLM"/>
    </source>
</evidence>
<sequence length="124" mass="13572">MTIRRSVGINGTRLTADQADGGEAGYIEIDTTLHGTGRFTPHADWADIGNLHVTDPALPYEPTATALVAHAADWLHLARVDRLLASSGPDPDDADELRLLTALGFRLLTRIRCDWVHRPQDARP</sequence>
<dbReference type="OrthoDB" id="4565089at2"/>
<accession>A0A3A9ZC64</accession>
<dbReference type="AlphaFoldDB" id="A0A3A9ZC64"/>
<evidence type="ECO:0000313" key="2">
    <source>
        <dbReference type="Proteomes" id="UP000272474"/>
    </source>
</evidence>
<organism evidence="1 2">
    <name type="scientific">Streptomyces hoynatensis</name>
    <dbReference type="NCBI Taxonomy" id="1141874"/>
    <lineage>
        <taxon>Bacteria</taxon>
        <taxon>Bacillati</taxon>
        <taxon>Actinomycetota</taxon>
        <taxon>Actinomycetes</taxon>
        <taxon>Kitasatosporales</taxon>
        <taxon>Streptomycetaceae</taxon>
        <taxon>Streptomyces</taxon>
    </lineage>
</organism>
<proteinExistence type="predicted"/>
<evidence type="ECO:0000313" key="1">
    <source>
        <dbReference type="EMBL" id="RKN45823.1"/>
    </source>
</evidence>
<name>A0A3A9ZC64_9ACTN</name>
<dbReference type="EMBL" id="RBAL01000002">
    <property type="protein sequence ID" value="RKN45823.1"/>
    <property type="molecule type" value="Genomic_DNA"/>
</dbReference>
<comment type="caution">
    <text evidence="1">The sequence shown here is derived from an EMBL/GenBank/DDBJ whole genome shotgun (WGS) entry which is preliminary data.</text>
</comment>
<dbReference type="RefSeq" id="WP_120675909.1">
    <property type="nucleotide sequence ID" value="NZ_RBAL01000002.1"/>
</dbReference>
<protein>
    <recommendedName>
        <fullName evidence="3">GNAT family N-acetyltransferase</fullName>
    </recommendedName>
</protein>
<keyword evidence="2" id="KW-1185">Reference proteome</keyword>